<reference evidence="1 2" key="1">
    <citation type="submission" date="2020-02" db="EMBL/GenBank/DDBJ databases">
        <authorList>
            <person name="Ma Q."/>
            <person name="Huang Y."/>
            <person name="Song X."/>
            <person name="Pei D."/>
        </authorList>
    </citation>
    <scope>NUCLEOTIDE SEQUENCE [LARGE SCALE GENOMIC DNA]</scope>
    <source>
        <strain evidence="1">Sxm20200214</strain>
        <tissue evidence="1">Leaf</tissue>
    </source>
</reference>
<accession>A0A8X7VUU8</accession>
<evidence type="ECO:0008006" key="3">
    <source>
        <dbReference type="Google" id="ProtNLM"/>
    </source>
</evidence>
<gene>
    <name evidence="1" type="ORF">Bca52824_020749</name>
</gene>
<dbReference type="AlphaFoldDB" id="A0A8X7VUU8"/>
<dbReference type="OrthoDB" id="1933107at2759"/>
<keyword evidence="2" id="KW-1185">Reference proteome</keyword>
<dbReference type="EMBL" id="JAAMPC010000004">
    <property type="protein sequence ID" value="KAG2317627.1"/>
    <property type="molecule type" value="Genomic_DNA"/>
</dbReference>
<name>A0A8X7VUU8_BRACI</name>
<evidence type="ECO:0000313" key="1">
    <source>
        <dbReference type="EMBL" id="KAG2317627.1"/>
    </source>
</evidence>
<evidence type="ECO:0000313" key="2">
    <source>
        <dbReference type="Proteomes" id="UP000886595"/>
    </source>
</evidence>
<protein>
    <recommendedName>
        <fullName evidence="3">Protein kinase domain-containing protein</fullName>
    </recommendedName>
</protein>
<proteinExistence type="predicted"/>
<organism evidence="1 2">
    <name type="scientific">Brassica carinata</name>
    <name type="common">Ethiopian mustard</name>
    <name type="synonym">Abyssinian cabbage</name>
    <dbReference type="NCBI Taxonomy" id="52824"/>
    <lineage>
        <taxon>Eukaryota</taxon>
        <taxon>Viridiplantae</taxon>
        <taxon>Streptophyta</taxon>
        <taxon>Embryophyta</taxon>
        <taxon>Tracheophyta</taxon>
        <taxon>Spermatophyta</taxon>
        <taxon>Magnoliopsida</taxon>
        <taxon>eudicotyledons</taxon>
        <taxon>Gunneridae</taxon>
        <taxon>Pentapetalae</taxon>
        <taxon>rosids</taxon>
        <taxon>malvids</taxon>
        <taxon>Brassicales</taxon>
        <taxon>Brassicaceae</taxon>
        <taxon>Brassiceae</taxon>
        <taxon>Brassica</taxon>
    </lineage>
</organism>
<dbReference type="Proteomes" id="UP000886595">
    <property type="component" value="Unassembled WGS sequence"/>
</dbReference>
<comment type="caution">
    <text evidence="1">The sequence shown here is derived from an EMBL/GenBank/DDBJ whole genome shotgun (WGS) entry which is preliminary data.</text>
</comment>
<sequence>MFSGQLSFDDMVQMLSLYKNSLVQRESNPVIHPCGVRNRMIPPSLHLHSVVQNAIQYAVDGTCKELTARSVVIATSNCGSRSDQVLEPKRVPTTVLLTSHCTTGLLSLANLQASAMYNLSLQGQPLVFPTFREYASWCAQFRDGNEKYQSPNSIRRNSAQKKIQICHRDLKLENTLLDGSPAPLLKAC</sequence>